<sequence>MLQTEVTYTTFYDQGVSLIALYTSLLHQSTTLEDKSFWQRHIRLTSAELEAVAPDDRHTQSTLYHRWQPLEEQLNQVRSMF</sequence>
<dbReference type="EMBL" id="JBHLUB010000028">
    <property type="protein sequence ID" value="MFC0582057.1"/>
    <property type="molecule type" value="Genomic_DNA"/>
</dbReference>
<accession>A0ABV6PAB3</accession>
<organism evidence="1 2">
    <name type="scientific">Micrococcoides hystricis</name>
    <dbReference type="NCBI Taxonomy" id="1572761"/>
    <lineage>
        <taxon>Bacteria</taxon>
        <taxon>Bacillati</taxon>
        <taxon>Actinomycetota</taxon>
        <taxon>Actinomycetes</taxon>
        <taxon>Micrococcales</taxon>
        <taxon>Micrococcaceae</taxon>
        <taxon>Micrococcoides</taxon>
    </lineage>
</organism>
<reference evidence="1 2" key="1">
    <citation type="submission" date="2024-09" db="EMBL/GenBank/DDBJ databases">
        <authorList>
            <person name="Sun Q."/>
            <person name="Mori K."/>
        </authorList>
    </citation>
    <scope>NUCLEOTIDE SEQUENCE [LARGE SCALE GENOMIC DNA]</scope>
    <source>
        <strain evidence="1 2">NCAIM B.02604</strain>
    </source>
</reference>
<evidence type="ECO:0000313" key="2">
    <source>
        <dbReference type="Proteomes" id="UP001589862"/>
    </source>
</evidence>
<dbReference type="Proteomes" id="UP001589862">
    <property type="component" value="Unassembled WGS sequence"/>
</dbReference>
<comment type="caution">
    <text evidence="1">The sequence shown here is derived from an EMBL/GenBank/DDBJ whole genome shotgun (WGS) entry which is preliminary data.</text>
</comment>
<keyword evidence="2" id="KW-1185">Reference proteome</keyword>
<name>A0ABV6PAB3_9MICC</name>
<dbReference type="RefSeq" id="WP_377458933.1">
    <property type="nucleotide sequence ID" value="NZ_JBHLUB010000028.1"/>
</dbReference>
<evidence type="ECO:0000313" key="1">
    <source>
        <dbReference type="EMBL" id="MFC0582057.1"/>
    </source>
</evidence>
<protein>
    <submittedName>
        <fullName evidence="1">Uncharacterized protein</fullName>
    </submittedName>
</protein>
<proteinExistence type="predicted"/>
<gene>
    <name evidence="1" type="ORF">ACFFFR_06630</name>
</gene>